<dbReference type="InterPro" id="IPR039177">
    <property type="entry name" value="SMG9"/>
</dbReference>
<evidence type="ECO:0008006" key="5">
    <source>
        <dbReference type="Google" id="ProtNLM"/>
    </source>
</evidence>
<evidence type="ECO:0000313" key="4">
    <source>
        <dbReference type="EMBL" id="CAD9083666.1"/>
    </source>
</evidence>
<dbReference type="PANTHER" id="PTHR14270">
    <property type="entry name" value="NONSENSE-MEDIATED MRNA DECAY FACTOR SMG9"/>
    <property type="match status" value="1"/>
</dbReference>
<sequence>MPQRRHYSNSDNAKANEGSMGTTAQSGPSPPPPPRRGMLMRRPQQPPGEGSAGRHQSGGKTPQGLHQQPVLMKRPGILTRNSSSGGGADSGSSPQPPLKRMLLKRRDPTSSPSVRPNMPTGGVSPLTSEVSSPVSTPQSAIEATPPPPTKTHHHTHAAQATSPVMQPSDILKQMEKSLHPVHLSLIDANGSFQTSNFHTLHNMLKNTASLSYTARTMAGNSIQTKEEMKELYSDRPMRVIGVLGRSNAGKSSLIEKFGELIEESYSLSDDHKPSSTFNSTPSDDNAKTKKRSYISQRRRGGISTFKPASMSGSSNTDGSSRAVGVTVHIYHKKRVIFLEAQSLFSICAQTISKMDSDISSSGLSTPTSQDPSHSPENRIELLHFQLGALLFNSCHIILFVEDQFYQKDAFEFTKTIRMIQKSIPNTANQQPTIQTLGMNKLGSNTLNSIKYSVQEYIPEICFLFNKVDDNLLHAEVMKSTQQQLDEYFARIKFNKNGFISALREASRRNATGRFTRHTRIGAKGDTSIHSIDDNFADVTSSFAPPSESQSHTNFFMLPKLSSAELHHELCTELLSLLLEMPTPTWPSTIREKEWLESVKQVWDVSRTSHFLAEYFRSYSSV</sequence>
<dbReference type="AlphaFoldDB" id="A0A7S1KRY3"/>
<name>A0A7S1KRY3_9EUKA</name>
<reference evidence="4" key="1">
    <citation type="submission" date="2021-01" db="EMBL/GenBank/DDBJ databases">
        <authorList>
            <person name="Corre E."/>
            <person name="Pelletier E."/>
            <person name="Niang G."/>
            <person name="Scheremetjew M."/>
            <person name="Finn R."/>
            <person name="Kale V."/>
            <person name="Holt S."/>
            <person name="Cochrane G."/>
            <person name="Meng A."/>
            <person name="Brown T."/>
            <person name="Cohen L."/>
        </authorList>
    </citation>
    <scope>NUCLEOTIDE SEQUENCE</scope>
    <source>
        <strain evidence="4">WS</strain>
    </source>
</reference>
<evidence type="ECO:0000256" key="3">
    <source>
        <dbReference type="SAM" id="MobiDB-lite"/>
    </source>
</evidence>
<evidence type="ECO:0000256" key="1">
    <source>
        <dbReference type="ARBA" id="ARBA00007712"/>
    </source>
</evidence>
<feature type="compositionally biased region" description="Polar residues" evidence="3">
    <location>
        <begin position="274"/>
        <end position="283"/>
    </location>
</feature>
<dbReference type="PANTHER" id="PTHR14270:SF0">
    <property type="entry name" value="NONSENSE-MEDIATED MRNA DECAY FACTOR SMG9"/>
    <property type="match status" value="1"/>
</dbReference>
<keyword evidence="2" id="KW-0866">Nonsense-mediated mRNA decay</keyword>
<feature type="region of interest" description="Disordered" evidence="3">
    <location>
        <begin position="1"/>
        <end position="163"/>
    </location>
</feature>
<proteinExistence type="inferred from homology"/>
<dbReference type="InterPro" id="IPR027417">
    <property type="entry name" value="P-loop_NTPase"/>
</dbReference>
<feature type="compositionally biased region" description="Polar residues" evidence="3">
    <location>
        <begin position="9"/>
        <end position="25"/>
    </location>
</feature>
<dbReference type="GO" id="GO:0000184">
    <property type="term" value="P:nuclear-transcribed mRNA catabolic process, nonsense-mediated decay"/>
    <property type="evidence" value="ECO:0007669"/>
    <property type="project" value="UniProtKB-KW"/>
</dbReference>
<gene>
    <name evidence="4" type="ORF">PCOS0759_LOCUS6920</name>
</gene>
<organism evidence="4">
    <name type="scientific">Percolomonas cosmopolitus</name>
    <dbReference type="NCBI Taxonomy" id="63605"/>
    <lineage>
        <taxon>Eukaryota</taxon>
        <taxon>Discoba</taxon>
        <taxon>Heterolobosea</taxon>
        <taxon>Tetramitia</taxon>
        <taxon>Eutetramitia</taxon>
        <taxon>Percolomonadidae</taxon>
        <taxon>Percolomonas</taxon>
    </lineage>
</organism>
<comment type="similarity">
    <text evidence="1">Belongs to the SMG9 family.</text>
</comment>
<dbReference type="EMBL" id="HBGD01008410">
    <property type="protein sequence ID" value="CAD9083666.1"/>
    <property type="molecule type" value="Transcribed_RNA"/>
</dbReference>
<dbReference type="SUPFAM" id="SSF52540">
    <property type="entry name" value="P-loop containing nucleoside triphosphate hydrolases"/>
    <property type="match status" value="1"/>
</dbReference>
<feature type="region of interest" description="Disordered" evidence="3">
    <location>
        <begin position="267"/>
        <end position="298"/>
    </location>
</feature>
<evidence type="ECO:0000256" key="2">
    <source>
        <dbReference type="ARBA" id="ARBA00023161"/>
    </source>
</evidence>
<accession>A0A7S1KRY3</accession>
<feature type="compositionally biased region" description="Polar residues" evidence="3">
    <location>
        <begin position="125"/>
        <end position="141"/>
    </location>
</feature>
<protein>
    <recommendedName>
        <fullName evidence="5">Protein SMG9</fullName>
    </recommendedName>
</protein>
<feature type="compositionally biased region" description="Basic residues" evidence="3">
    <location>
        <begin position="288"/>
        <end position="298"/>
    </location>
</feature>